<organism evidence="1 2">
    <name type="scientific">Metallosphaera tengchongensis</name>
    <dbReference type="NCBI Taxonomy" id="1532350"/>
    <lineage>
        <taxon>Archaea</taxon>
        <taxon>Thermoproteota</taxon>
        <taxon>Thermoprotei</taxon>
        <taxon>Sulfolobales</taxon>
        <taxon>Sulfolobaceae</taxon>
        <taxon>Metallosphaera</taxon>
    </lineage>
</organism>
<gene>
    <name evidence="1" type="ORF">GWK48_01525</name>
</gene>
<dbReference type="GeneID" id="55640585"/>
<dbReference type="OrthoDB" id="34428at2157"/>
<proteinExistence type="predicted"/>
<accession>A0A6N0NVS1</accession>
<protein>
    <submittedName>
        <fullName evidence="1">Uncharacterized protein</fullName>
    </submittedName>
</protein>
<dbReference type="RefSeq" id="WP_174628963.1">
    <property type="nucleotide sequence ID" value="NZ_CP049074.1"/>
</dbReference>
<name>A0A6N0NVS1_9CREN</name>
<dbReference type="KEGG" id="mten:GWK48_01525"/>
<dbReference type="Proteomes" id="UP000509301">
    <property type="component" value="Chromosome"/>
</dbReference>
<keyword evidence="2" id="KW-1185">Reference proteome</keyword>
<sequence length="63" mass="7409">MEENLDILRKIVNELISRLPDDCKEIAMSHSQRLFNDIKDKGLKGALKSWYYIEDEEEILALD</sequence>
<dbReference type="AlphaFoldDB" id="A0A6N0NVS1"/>
<evidence type="ECO:0000313" key="2">
    <source>
        <dbReference type="Proteomes" id="UP000509301"/>
    </source>
</evidence>
<dbReference type="EMBL" id="CP049074">
    <property type="protein sequence ID" value="QKQ99249.1"/>
    <property type="molecule type" value="Genomic_DNA"/>
</dbReference>
<reference evidence="1 2" key="1">
    <citation type="submission" date="2020-02" db="EMBL/GenBank/DDBJ databases">
        <title>Comparative genome analysis reveals the metabolism and evolution of the thermophilic archaeal genus Metallosphaera.</title>
        <authorList>
            <person name="Jiang C."/>
        </authorList>
    </citation>
    <scope>NUCLEOTIDE SEQUENCE [LARGE SCALE GENOMIC DNA]</scope>
    <source>
        <strain evidence="1 2">Ric-A</strain>
    </source>
</reference>
<evidence type="ECO:0000313" key="1">
    <source>
        <dbReference type="EMBL" id="QKQ99249.1"/>
    </source>
</evidence>